<dbReference type="AlphaFoldDB" id="A0AAD9XVJ0"/>
<evidence type="ECO:0000256" key="1">
    <source>
        <dbReference type="ARBA" id="ARBA00022723"/>
    </source>
</evidence>
<keyword evidence="3" id="KW-0862">Zinc</keyword>
<evidence type="ECO:0000313" key="6">
    <source>
        <dbReference type="EMBL" id="KAK2728315.1"/>
    </source>
</evidence>
<name>A0AAD9XVJ0_COLKA</name>
<evidence type="ECO:0000259" key="5">
    <source>
        <dbReference type="Pfam" id="PF17111"/>
    </source>
</evidence>
<evidence type="ECO:0000256" key="3">
    <source>
        <dbReference type="ARBA" id="ARBA00022833"/>
    </source>
</evidence>
<feature type="domain" description="Azaphilone pigments biosynthesis cluster protein L N-terminal" evidence="5">
    <location>
        <begin position="2"/>
        <end position="187"/>
    </location>
</feature>
<organism evidence="6 7">
    <name type="scientific">Colletotrichum kahawae</name>
    <name type="common">Coffee berry disease fungus</name>
    <dbReference type="NCBI Taxonomy" id="34407"/>
    <lineage>
        <taxon>Eukaryota</taxon>
        <taxon>Fungi</taxon>
        <taxon>Dikarya</taxon>
        <taxon>Ascomycota</taxon>
        <taxon>Pezizomycotina</taxon>
        <taxon>Sordariomycetes</taxon>
        <taxon>Hypocreomycetidae</taxon>
        <taxon>Glomerellales</taxon>
        <taxon>Glomerellaceae</taxon>
        <taxon>Colletotrichum</taxon>
        <taxon>Colletotrichum gloeosporioides species complex</taxon>
    </lineage>
</organism>
<dbReference type="InterPro" id="IPR017907">
    <property type="entry name" value="Znf_RING_CS"/>
</dbReference>
<evidence type="ECO:0000256" key="4">
    <source>
        <dbReference type="SAM" id="MobiDB-lite"/>
    </source>
</evidence>
<dbReference type="EMBL" id="VYYT01000883">
    <property type="protein sequence ID" value="KAK2728315.1"/>
    <property type="molecule type" value="Genomic_DNA"/>
</dbReference>
<dbReference type="GO" id="GO:0008270">
    <property type="term" value="F:zinc ion binding"/>
    <property type="evidence" value="ECO:0007669"/>
    <property type="project" value="UniProtKB-KW"/>
</dbReference>
<dbReference type="PROSITE" id="PS00518">
    <property type="entry name" value="ZF_RING_1"/>
    <property type="match status" value="1"/>
</dbReference>
<dbReference type="SUPFAM" id="SSF57850">
    <property type="entry name" value="RING/U-box"/>
    <property type="match status" value="1"/>
</dbReference>
<dbReference type="InterPro" id="IPR031348">
    <property type="entry name" value="PigL_N"/>
</dbReference>
<keyword evidence="1" id="KW-0479">Metal-binding</keyword>
<protein>
    <recommendedName>
        <fullName evidence="5">Azaphilone pigments biosynthesis cluster protein L N-terminal domain-containing protein</fullName>
    </recommendedName>
</protein>
<accession>A0AAD9XVJ0</accession>
<reference evidence="6" key="1">
    <citation type="submission" date="2023-02" db="EMBL/GenBank/DDBJ databases">
        <title>Colletotrichum kahawae CIFC_Que2 genome sequencing and assembly.</title>
        <authorList>
            <person name="Baroncelli R."/>
        </authorList>
    </citation>
    <scope>NUCLEOTIDE SEQUENCE</scope>
    <source>
        <strain evidence="6">CIFC_Que2</strain>
    </source>
</reference>
<sequence length="425" mass="47892">MADPFSIVTGCVGLIGAAGATVNAITSFVRDCRSARGDLTIVARELTDLQLILELLKDDGEGHALPNSLQDQIDRIVKRCNGIVTDIKSALKRCKTPSGAITWAASEKKEVEALRRELATYRESLSLTVETTTLLIARSIKEDTKAIRDQTQLVPEIKDNTEKILVEIQALRISHQPGHDNNKSANASIEEYLDGLTTYAETVCEDVVWETHSEDEEKEGKELANDCSAYPPTTTLDDNKAAETEDTSWPAAWLTLDDNKAAETEDTSWPAAWLSVKPRKCDICELLMYTGQLSKMVRCDHWLCKDCVISRLQASTRYPYYLPKCRCDEKISLQSFPFIDDKLKKKFNYIWGKRTYSCPRKTCGIKLYYYGLKSLPKRTEIQCWNCDYQSCPSCGKKWHEKERSKCKPKADLRPVFALTASPTST</sequence>
<evidence type="ECO:0000256" key="2">
    <source>
        <dbReference type="ARBA" id="ARBA00022771"/>
    </source>
</evidence>
<evidence type="ECO:0000313" key="7">
    <source>
        <dbReference type="Proteomes" id="UP001281614"/>
    </source>
</evidence>
<comment type="caution">
    <text evidence="6">The sequence shown here is derived from an EMBL/GenBank/DDBJ whole genome shotgun (WGS) entry which is preliminary data.</text>
</comment>
<gene>
    <name evidence="6" type="ORF">CKAH01_11112</name>
</gene>
<keyword evidence="2" id="KW-0863">Zinc-finger</keyword>
<dbReference type="Proteomes" id="UP001281614">
    <property type="component" value="Unassembled WGS sequence"/>
</dbReference>
<keyword evidence="7" id="KW-1185">Reference proteome</keyword>
<dbReference type="CDD" id="cd20335">
    <property type="entry name" value="BRcat_RBR"/>
    <property type="match status" value="1"/>
</dbReference>
<feature type="region of interest" description="Disordered" evidence="4">
    <location>
        <begin position="215"/>
        <end position="243"/>
    </location>
</feature>
<proteinExistence type="predicted"/>
<dbReference type="Pfam" id="PF17111">
    <property type="entry name" value="PigL_N"/>
    <property type="match status" value="1"/>
</dbReference>